<keyword evidence="3 8" id="KW-0812">Transmembrane</keyword>
<evidence type="ECO:0000256" key="8">
    <source>
        <dbReference type="SAM" id="Phobius"/>
    </source>
</evidence>
<protein>
    <submittedName>
        <fullName evidence="9">Succinate dehydrogenase / fumarate reductase cytochrome b subunit</fullName>
    </submittedName>
</protein>
<evidence type="ECO:0000313" key="9">
    <source>
        <dbReference type="EMBL" id="MDR7330867.1"/>
    </source>
</evidence>
<dbReference type="RefSeq" id="WP_290196987.1">
    <property type="nucleotide sequence ID" value="NZ_CP047654.1"/>
</dbReference>
<dbReference type="InterPro" id="IPR011138">
    <property type="entry name" value="Cytochrome_b-558"/>
</dbReference>
<dbReference type="InterPro" id="IPR000701">
    <property type="entry name" value="SuccDH_FuR_B_TM-su"/>
</dbReference>
<evidence type="ECO:0000256" key="4">
    <source>
        <dbReference type="ARBA" id="ARBA00022723"/>
    </source>
</evidence>
<keyword evidence="4" id="KW-0479">Metal-binding</keyword>
<evidence type="ECO:0000256" key="7">
    <source>
        <dbReference type="ARBA" id="ARBA00023136"/>
    </source>
</evidence>
<evidence type="ECO:0000313" key="10">
    <source>
        <dbReference type="Proteomes" id="UP001180840"/>
    </source>
</evidence>
<keyword evidence="6" id="KW-0408">Iron</keyword>
<organism evidence="9 10">
    <name type="scientific">Corynebacterium guangdongense</name>
    <dbReference type="NCBI Taxonomy" id="1783348"/>
    <lineage>
        <taxon>Bacteria</taxon>
        <taxon>Bacillati</taxon>
        <taxon>Actinomycetota</taxon>
        <taxon>Actinomycetes</taxon>
        <taxon>Mycobacteriales</taxon>
        <taxon>Corynebacteriaceae</taxon>
        <taxon>Corynebacterium</taxon>
    </lineage>
</organism>
<dbReference type="NCBIfam" id="TIGR02046">
    <property type="entry name" value="sdhC_b558_fam"/>
    <property type="match status" value="1"/>
</dbReference>
<dbReference type="Proteomes" id="UP001180840">
    <property type="component" value="Unassembled WGS sequence"/>
</dbReference>
<evidence type="ECO:0000256" key="3">
    <source>
        <dbReference type="ARBA" id="ARBA00022692"/>
    </source>
</evidence>
<dbReference type="EMBL" id="JAVDXZ010000001">
    <property type="protein sequence ID" value="MDR7330867.1"/>
    <property type="molecule type" value="Genomic_DNA"/>
</dbReference>
<dbReference type="Gene3D" id="1.20.1300.10">
    <property type="entry name" value="Fumarate reductase/succinate dehydrogenase, transmembrane subunit"/>
    <property type="match status" value="1"/>
</dbReference>
<evidence type="ECO:0000256" key="6">
    <source>
        <dbReference type="ARBA" id="ARBA00023004"/>
    </source>
</evidence>
<gene>
    <name evidence="9" type="ORF">J2S39_002543</name>
</gene>
<accession>A0ABU2A2Y9</accession>
<evidence type="ECO:0000256" key="1">
    <source>
        <dbReference type="ARBA" id="ARBA00004370"/>
    </source>
</evidence>
<comment type="subcellular location">
    <subcellularLocation>
        <location evidence="1">Membrane</location>
    </subcellularLocation>
</comment>
<dbReference type="SUPFAM" id="SSF81343">
    <property type="entry name" value="Fumarate reductase respiratory complex transmembrane subunits"/>
    <property type="match status" value="1"/>
</dbReference>
<reference evidence="9" key="1">
    <citation type="submission" date="2023-07" db="EMBL/GenBank/DDBJ databases">
        <title>Sequencing the genomes of 1000 actinobacteria strains.</title>
        <authorList>
            <person name="Klenk H.-P."/>
        </authorList>
    </citation>
    <scope>NUCLEOTIDE SEQUENCE</scope>
    <source>
        <strain evidence="9">DSM 107476</strain>
    </source>
</reference>
<feature type="transmembrane region" description="Helical" evidence="8">
    <location>
        <begin position="187"/>
        <end position="209"/>
    </location>
</feature>
<keyword evidence="2" id="KW-0349">Heme</keyword>
<keyword evidence="10" id="KW-1185">Reference proteome</keyword>
<dbReference type="CDD" id="cd03498">
    <property type="entry name" value="SQR_TypeB_2_TM"/>
    <property type="match status" value="1"/>
</dbReference>
<keyword evidence="7 8" id="KW-0472">Membrane</keyword>
<dbReference type="InterPro" id="IPR034804">
    <property type="entry name" value="SQR/QFR_C/D"/>
</dbReference>
<feature type="transmembrane region" description="Helical" evidence="8">
    <location>
        <begin position="133"/>
        <end position="154"/>
    </location>
</feature>
<proteinExistence type="predicted"/>
<name>A0ABU2A2Y9_9CORY</name>
<feature type="transmembrane region" description="Helical" evidence="8">
    <location>
        <begin position="88"/>
        <end position="112"/>
    </location>
</feature>
<sequence length="251" mass="27474">MTVTNADRESLRHGKITERPLRDKPGYPSWAIKLVMAVTGLIFALFVIGHMAGNLKLYMPAHDGVAALDEYGAFLRTMGAPLFPYESILWVIRIVLLVALVAHIHGAITLISRSGKSRGKFRRTNLMGGMDSAATRSMIVTGVIILLFLLFHLADLTLGLSPAAPETFEHGAVHANMIATFSRWPVVLLYVIANLALFLHLFHGIKLAASDLGITGRRWRVVFSWLAALVPLIVVAGNIIMPLSVLFGWVS</sequence>
<evidence type="ECO:0000256" key="5">
    <source>
        <dbReference type="ARBA" id="ARBA00022989"/>
    </source>
</evidence>
<keyword evidence="5 8" id="KW-1133">Transmembrane helix</keyword>
<feature type="transmembrane region" description="Helical" evidence="8">
    <location>
        <begin position="221"/>
        <end position="250"/>
    </location>
</feature>
<comment type="caution">
    <text evidence="9">The sequence shown here is derived from an EMBL/GenBank/DDBJ whole genome shotgun (WGS) entry which is preliminary data.</text>
</comment>
<dbReference type="Pfam" id="PF01127">
    <property type="entry name" value="Sdh_cyt"/>
    <property type="match status" value="1"/>
</dbReference>
<feature type="transmembrane region" description="Helical" evidence="8">
    <location>
        <begin position="30"/>
        <end position="52"/>
    </location>
</feature>
<evidence type="ECO:0000256" key="2">
    <source>
        <dbReference type="ARBA" id="ARBA00022617"/>
    </source>
</evidence>